<feature type="transmembrane region" description="Helical" evidence="1">
    <location>
        <begin position="1178"/>
        <end position="1199"/>
    </location>
</feature>
<keyword evidence="1" id="KW-0472">Membrane</keyword>
<feature type="transmembrane region" description="Helical" evidence="1">
    <location>
        <begin position="374"/>
        <end position="394"/>
    </location>
</feature>
<dbReference type="SMART" id="SM00703">
    <property type="entry name" value="NRF"/>
    <property type="match status" value="2"/>
</dbReference>
<evidence type="ECO:0000313" key="3">
    <source>
        <dbReference type="EMBL" id="KXZ75923.1"/>
    </source>
</evidence>
<evidence type="ECO:0000259" key="2">
    <source>
        <dbReference type="SMART" id="SM00703"/>
    </source>
</evidence>
<dbReference type="InterPro" id="IPR006621">
    <property type="entry name" value="Nose-resist-to-fluoxetine_N"/>
</dbReference>
<keyword evidence="1" id="KW-1133">Transmembrane helix</keyword>
<feature type="transmembrane region" description="Helical" evidence="1">
    <location>
        <begin position="284"/>
        <end position="305"/>
    </location>
</feature>
<dbReference type="AlphaFoldDB" id="A0A139W9F9"/>
<feature type="transmembrane region" description="Helical" evidence="1">
    <location>
        <begin position="452"/>
        <end position="473"/>
    </location>
</feature>
<dbReference type="EMBL" id="KQ972316">
    <property type="protein sequence ID" value="KXZ75923.1"/>
    <property type="molecule type" value="Genomic_DNA"/>
</dbReference>
<reference evidence="3 4" key="1">
    <citation type="journal article" date="2008" name="Nature">
        <title>The genome of the model beetle and pest Tribolium castaneum.</title>
        <authorList>
            <consortium name="Tribolium Genome Sequencing Consortium"/>
            <person name="Richards S."/>
            <person name="Gibbs R.A."/>
            <person name="Weinstock G.M."/>
            <person name="Brown S.J."/>
            <person name="Denell R."/>
            <person name="Beeman R.W."/>
            <person name="Gibbs R."/>
            <person name="Beeman R.W."/>
            <person name="Brown S.J."/>
            <person name="Bucher G."/>
            <person name="Friedrich M."/>
            <person name="Grimmelikhuijzen C.J."/>
            <person name="Klingler M."/>
            <person name="Lorenzen M."/>
            <person name="Richards S."/>
            <person name="Roth S."/>
            <person name="Schroder R."/>
            <person name="Tautz D."/>
            <person name="Zdobnov E.M."/>
            <person name="Muzny D."/>
            <person name="Gibbs R.A."/>
            <person name="Weinstock G.M."/>
            <person name="Attaway T."/>
            <person name="Bell S."/>
            <person name="Buhay C.J."/>
            <person name="Chandrabose M.N."/>
            <person name="Chavez D."/>
            <person name="Clerk-Blankenburg K.P."/>
            <person name="Cree A."/>
            <person name="Dao M."/>
            <person name="Davis C."/>
            <person name="Chacko J."/>
            <person name="Dinh H."/>
            <person name="Dugan-Rocha S."/>
            <person name="Fowler G."/>
            <person name="Garner T.T."/>
            <person name="Garnes J."/>
            <person name="Gnirke A."/>
            <person name="Hawes A."/>
            <person name="Hernandez J."/>
            <person name="Hines S."/>
            <person name="Holder M."/>
            <person name="Hume J."/>
            <person name="Jhangiani S.N."/>
            <person name="Joshi V."/>
            <person name="Khan Z.M."/>
            <person name="Jackson L."/>
            <person name="Kovar C."/>
            <person name="Kowis A."/>
            <person name="Lee S."/>
            <person name="Lewis L.R."/>
            <person name="Margolis J."/>
            <person name="Morgan M."/>
            <person name="Nazareth L.V."/>
            <person name="Nguyen N."/>
            <person name="Okwuonu G."/>
            <person name="Parker D."/>
            <person name="Richards S."/>
            <person name="Ruiz S.J."/>
            <person name="Santibanez J."/>
            <person name="Savard J."/>
            <person name="Scherer S.E."/>
            <person name="Schneider B."/>
            <person name="Sodergren E."/>
            <person name="Tautz D."/>
            <person name="Vattahil S."/>
            <person name="Villasana D."/>
            <person name="White C.S."/>
            <person name="Wright R."/>
            <person name="Park Y."/>
            <person name="Beeman R.W."/>
            <person name="Lord J."/>
            <person name="Oppert B."/>
            <person name="Lorenzen M."/>
            <person name="Brown S."/>
            <person name="Wang L."/>
            <person name="Savard J."/>
            <person name="Tautz D."/>
            <person name="Richards S."/>
            <person name="Weinstock G."/>
            <person name="Gibbs R.A."/>
            <person name="Liu Y."/>
            <person name="Worley K."/>
            <person name="Weinstock G."/>
            <person name="Elsik C.G."/>
            <person name="Reese J.T."/>
            <person name="Elhaik E."/>
            <person name="Landan G."/>
            <person name="Graur D."/>
            <person name="Arensburger P."/>
            <person name="Atkinson P."/>
            <person name="Beeman R.W."/>
            <person name="Beidler J."/>
            <person name="Brown S.J."/>
            <person name="Demuth J.P."/>
            <person name="Drury D.W."/>
            <person name="Du Y.Z."/>
            <person name="Fujiwara H."/>
            <person name="Lorenzen M."/>
            <person name="Maselli V."/>
            <person name="Osanai M."/>
            <person name="Park Y."/>
            <person name="Robertson H.M."/>
            <person name="Tu Z."/>
            <person name="Wang J.J."/>
            <person name="Wang S."/>
            <person name="Richards S."/>
            <person name="Song H."/>
            <person name="Zhang L."/>
            <person name="Sodergren E."/>
            <person name="Werner D."/>
            <person name="Stanke M."/>
            <person name="Morgenstern B."/>
            <person name="Solovyev V."/>
            <person name="Kosarev P."/>
            <person name="Brown G."/>
            <person name="Chen H.C."/>
            <person name="Ermolaeva O."/>
            <person name="Hlavina W."/>
            <person name="Kapustin Y."/>
            <person name="Kiryutin B."/>
            <person name="Kitts P."/>
            <person name="Maglott D."/>
            <person name="Pruitt K."/>
            <person name="Sapojnikov V."/>
            <person name="Souvorov A."/>
            <person name="Mackey A.J."/>
            <person name="Waterhouse R.M."/>
            <person name="Wyder S."/>
            <person name="Zdobnov E.M."/>
            <person name="Zdobnov E.M."/>
            <person name="Wyder S."/>
            <person name="Kriventseva E.V."/>
            <person name="Kadowaki T."/>
            <person name="Bork P."/>
            <person name="Aranda M."/>
            <person name="Bao R."/>
            <person name="Beermann A."/>
            <person name="Berns N."/>
            <person name="Bolognesi R."/>
            <person name="Bonneton F."/>
            <person name="Bopp D."/>
            <person name="Brown S.J."/>
            <person name="Bucher G."/>
            <person name="Butts T."/>
            <person name="Chaumot A."/>
            <person name="Denell R.E."/>
            <person name="Ferrier D.E."/>
            <person name="Friedrich M."/>
            <person name="Gordon C.M."/>
            <person name="Jindra M."/>
            <person name="Klingler M."/>
            <person name="Lan Q."/>
            <person name="Lattorff H.M."/>
            <person name="Laudet V."/>
            <person name="von Levetsow C."/>
            <person name="Liu Z."/>
            <person name="Lutz R."/>
            <person name="Lynch J.A."/>
            <person name="da Fonseca R.N."/>
            <person name="Posnien N."/>
            <person name="Reuter R."/>
            <person name="Roth S."/>
            <person name="Savard J."/>
            <person name="Schinko J.B."/>
            <person name="Schmitt C."/>
            <person name="Schoppmeier M."/>
            <person name="Schroder R."/>
            <person name="Shippy T.D."/>
            <person name="Simonnet F."/>
            <person name="Marques-Souza H."/>
            <person name="Tautz D."/>
            <person name="Tomoyasu Y."/>
            <person name="Trauner J."/>
            <person name="Van der Zee M."/>
            <person name="Vervoort M."/>
            <person name="Wittkopp N."/>
            <person name="Wimmer E.A."/>
            <person name="Yang X."/>
            <person name="Jones A.K."/>
            <person name="Sattelle D.B."/>
            <person name="Ebert P.R."/>
            <person name="Nelson D."/>
            <person name="Scott J.G."/>
            <person name="Beeman R.W."/>
            <person name="Muthukrishnan S."/>
            <person name="Kramer K.J."/>
            <person name="Arakane Y."/>
            <person name="Beeman R.W."/>
            <person name="Zhu Q."/>
            <person name="Hogenkamp D."/>
            <person name="Dixit R."/>
            <person name="Oppert B."/>
            <person name="Jiang H."/>
            <person name="Zou Z."/>
            <person name="Marshall J."/>
            <person name="Elpidina E."/>
            <person name="Vinokurov K."/>
            <person name="Oppert C."/>
            <person name="Zou Z."/>
            <person name="Evans J."/>
            <person name="Lu Z."/>
            <person name="Zhao P."/>
            <person name="Sumathipala N."/>
            <person name="Altincicek B."/>
            <person name="Vilcinskas A."/>
            <person name="Williams M."/>
            <person name="Hultmark D."/>
            <person name="Hetru C."/>
            <person name="Jiang H."/>
            <person name="Grimmelikhuijzen C.J."/>
            <person name="Hauser F."/>
            <person name="Cazzamali G."/>
            <person name="Williamson M."/>
            <person name="Park Y."/>
            <person name="Li B."/>
            <person name="Tanaka Y."/>
            <person name="Predel R."/>
            <person name="Neupert S."/>
            <person name="Schachtner J."/>
            <person name="Verleyen P."/>
            <person name="Raible F."/>
            <person name="Bork P."/>
            <person name="Friedrich M."/>
            <person name="Walden K.K."/>
            <person name="Robertson H.M."/>
            <person name="Angeli S."/>
            <person name="Foret S."/>
            <person name="Bucher G."/>
            <person name="Schuetz S."/>
            <person name="Maleszka R."/>
            <person name="Wimmer E.A."/>
            <person name="Beeman R.W."/>
            <person name="Lorenzen M."/>
            <person name="Tomoyasu Y."/>
            <person name="Miller S.C."/>
            <person name="Grossmann D."/>
            <person name="Bucher G."/>
        </authorList>
    </citation>
    <scope>NUCLEOTIDE SEQUENCE [LARGE SCALE GENOMIC DNA]</scope>
    <source>
        <strain evidence="3 4">Georgia GA2</strain>
    </source>
</reference>
<keyword evidence="1" id="KW-0812">Transmembrane</keyword>
<dbReference type="InterPro" id="IPR052728">
    <property type="entry name" value="O2_lipid_transport_reg"/>
</dbReference>
<dbReference type="InParanoid" id="A0A139W9F9"/>
<reference evidence="3 4" key="2">
    <citation type="journal article" date="2010" name="Nucleic Acids Res.">
        <title>BeetleBase in 2010: revisions to provide comprehensive genomic information for Tribolium castaneum.</title>
        <authorList>
            <person name="Kim H.S."/>
            <person name="Murphy T."/>
            <person name="Xia J."/>
            <person name="Caragea D."/>
            <person name="Park Y."/>
            <person name="Beeman R.W."/>
            <person name="Lorenzen M.D."/>
            <person name="Butcher S."/>
            <person name="Manak J.R."/>
            <person name="Brown S.J."/>
        </authorList>
    </citation>
    <scope>NUCLEOTIDE SEQUENCE [LARGE SCALE GENOMIC DNA]</scope>
    <source>
        <strain evidence="3 4">Georgia GA2</strain>
    </source>
</reference>
<feature type="transmembrane region" description="Helical" evidence="1">
    <location>
        <begin position="957"/>
        <end position="975"/>
    </location>
</feature>
<feature type="transmembrane region" description="Helical" evidence="1">
    <location>
        <begin position="532"/>
        <end position="549"/>
    </location>
</feature>
<sequence>MKNISVECSKQFDLYYNGLLKMEQWALQMFDAKAKFPTGVLAGNFYDLGNFDECLGVKNGELTGKYCLGKIPITGKNISLGITKGGQAKIISDQIYRYSAFCVPNECSTEDLTILHKLYIFDNNYCYTRNNSQMAPGTTATIAILGIFLLLCFLSTCYDVYLYYKKYKPGNELTIAFSYFTNGKKLMATTKNKDQLLCLNGMKALTMMWIVTAHEHVNGAMAPIANYFAISEFIKDTANMFVVGSSVSVDTFFLIGGLVIVYTFLKYEAKGKKFNMVLFYVHRYIRLTPALGVIILVYATTLKYLGSGPLWNSFDEHLVIPCRKRWWAALLYIQNYVHDDQICVPHSWYLSIDMQLFVLSPLVLLPLRRKPKWTLIGLVILIIISIVIPFGVAYNKQFTGFMVGGKSDTENYIFFYYEQTYGRFGPYVIGMILGYFIFKIKSGEIKIKLKKVMILLLWSLCLASGLACVYAGHDTMVAPYNRWSHSLYIAFNRPAWALAISGIIFLCVSGYGGPVNNFLSASIFQFLSKISYSLYLVHYAFIILRAASYKTEIMLEQFYTFFNFWGDFMCSVGLAVALYLTFESPMIVIEKLLTEKWSHKNKVTFNNSQVPYEDIFKTITPETNLKLSSKCQQDVSRLVNTPHLLLLLIDSSSRIPSGVAMGNFRPMGNYDQCLSITDIETKFCKTYVSLDFPSNNNITEKINVEALFCVLRSCNAQDLNEIFDKFLTFDDDLCLTKDSGPALDALAIAAMLCIFAIIGLITITSTTYDVFVQYKKKNVVHPIATAFSFYTNGKKLFRLGNAQELPCLNGIKALSMLWVVLGHVYMAYVFVPLDNYLDVYNWLDSTYSQYITGATVSVDTFLVIGGFLTMYTFEATLNKGTKFNVTLYYLHRFLRLTPSLAAMLLAHAALFNYFGSGPLWENTDLYLSKACKEYWWSTLLYIQNYNNPNGICIPQSWYLSVDMQLFLVSPLLLILMRQWPVWGFITTSVLSILSIISSFLIGWFFELNGQMTGNISGNLSDYMKYYYMPTHTRMTPYLMGLMLGYAISKLKTTGKKIKIHKMLVLLAWVFSLVLMAVCLYAGHTLQFTEYDRLANSFYIALMRPTWSFAVCWVIFGCVMGLGDPINKFLSLPIFQILSRLSYSIYLVHYSFIFMTNFTTRSPLHFSDYYAFHKFWGDLTFSLAIAIVWTLIFESPIIVLEKMLFKKPVKISHDKKELFV</sequence>
<dbReference type="Pfam" id="PF01757">
    <property type="entry name" value="Acyl_transf_3"/>
    <property type="match status" value="2"/>
</dbReference>
<feature type="domain" description="Nose resistant-to-fluoxetine protein N-terminal" evidence="2">
    <location>
        <begin position="5"/>
        <end position="132"/>
    </location>
</feature>
<evidence type="ECO:0000313" key="4">
    <source>
        <dbReference type="Proteomes" id="UP000007266"/>
    </source>
</evidence>
<feature type="transmembrane region" description="Helical" evidence="1">
    <location>
        <begin position="561"/>
        <end position="582"/>
    </location>
</feature>
<dbReference type="OMA" id="DYFICAD"/>
<dbReference type="PANTHER" id="PTHR11161:SF0">
    <property type="entry name" value="O-ACYLTRANSFERASE LIKE PROTEIN"/>
    <property type="match status" value="1"/>
</dbReference>
<dbReference type="InterPro" id="IPR002656">
    <property type="entry name" value="Acyl_transf_3_dom"/>
</dbReference>
<feature type="transmembrane region" description="Helical" evidence="1">
    <location>
        <begin position="424"/>
        <end position="440"/>
    </location>
</feature>
<evidence type="ECO:0000256" key="1">
    <source>
        <dbReference type="SAM" id="Phobius"/>
    </source>
</evidence>
<feature type="transmembrane region" description="Helical" evidence="1">
    <location>
        <begin position="493"/>
        <end position="511"/>
    </location>
</feature>
<dbReference type="PANTHER" id="PTHR11161">
    <property type="entry name" value="O-ACYLTRANSFERASE"/>
    <property type="match status" value="1"/>
</dbReference>
<dbReference type="Pfam" id="PF20146">
    <property type="entry name" value="NRF"/>
    <property type="match status" value="2"/>
</dbReference>
<feature type="transmembrane region" description="Helical" evidence="1">
    <location>
        <begin position="1059"/>
        <end position="1082"/>
    </location>
</feature>
<organism evidence="3 4">
    <name type="scientific">Tribolium castaneum</name>
    <name type="common">Red flour beetle</name>
    <dbReference type="NCBI Taxonomy" id="7070"/>
    <lineage>
        <taxon>Eukaryota</taxon>
        <taxon>Metazoa</taxon>
        <taxon>Ecdysozoa</taxon>
        <taxon>Arthropoda</taxon>
        <taxon>Hexapoda</taxon>
        <taxon>Insecta</taxon>
        <taxon>Pterygota</taxon>
        <taxon>Neoptera</taxon>
        <taxon>Endopterygota</taxon>
        <taxon>Coleoptera</taxon>
        <taxon>Polyphaga</taxon>
        <taxon>Cucujiformia</taxon>
        <taxon>Tenebrionidae</taxon>
        <taxon>Tenebrionidae incertae sedis</taxon>
        <taxon>Tribolium</taxon>
    </lineage>
</organism>
<dbReference type="eggNOG" id="KOG3700">
    <property type="taxonomic scope" value="Eukaryota"/>
</dbReference>
<name>A0A139W9F9_TRICA</name>
<dbReference type="Proteomes" id="UP000007266">
    <property type="component" value="Unassembled WGS sequence"/>
</dbReference>
<feature type="transmembrane region" description="Helical" evidence="1">
    <location>
        <begin position="893"/>
        <end position="914"/>
    </location>
</feature>
<feature type="transmembrane region" description="Helical" evidence="1">
    <location>
        <begin position="982"/>
        <end position="1005"/>
    </location>
</feature>
<protein>
    <recommendedName>
        <fullName evidence="2">Nose resistant-to-fluoxetine protein N-terminal domain-containing protein</fullName>
    </recommendedName>
</protein>
<feature type="domain" description="Nose resistant-to-fluoxetine protein N-terminal" evidence="2">
    <location>
        <begin position="628"/>
        <end position="740"/>
    </location>
</feature>
<proteinExistence type="predicted"/>
<feature type="transmembrane region" description="Helical" evidence="1">
    <location>
        <begin position="809"/>
        <end position="830"/>
    </location>
</feature>
<feature type="transmembrane region" description="Helical" evidence="1">
    <location>
        <begin position="1097"/>
        <end position="1121"/>
    </location>
</feature>
<feature type="transmembrane region" description="Helical" evidence="1">
    <location>
        <begin position="1025"/>
        <end position="1047"/>
    </location>
</feature>
<gene>
    <name evidence="3" type="primary">AUGUSTUS-3.0.2_31628</name>
    <name evidence="3" type="ORF">TcasGA2_TC031628</name>
</gene>
<keyword evidence="4" id="KW-1185">Reference proteome</keyword>
<feature type="transmembrane region" description="Helical" evidence="1">
    <location>
        <begin position="241"/>
        <end position="264"/>
    </location>
</feature>
<accession>A0A139W9F9</accession>
<feature type="transmembrane region" description="Helical" evidence="1">
    <location>
        <begin position="745"/>
        <end position="767"/>
    </location>
</feature>
<feature type="transmembrane region" description="Helical" evidence="1">
    <location>
        <begin position="850"/>
        <end position="873"/>
    </location>
</feature>
<feature type="transmembrane region" description="Helical" evidence="1">
    <location>
        <begin position="142"/>
        <end position="164"/>
    </location>
</feature>
<dbReference type="GO" id="GO:0016747">
    <property type="term" value="F:acyltransferase activity, transferring groups other than amino-acyl groups"/>
    <property type="evidence" value="ECO:0007669"/>
    <property type="project" value="InterPro"/>
</dbReference>
<feature type="transmembrane region" description="Helical" evidence="1">
    <location>
        <begin position="1142"/>
        <end position="1158"/>
    </location>
</feature>